<evidence type="ECO:0000259" key="7">
    <source>
        <dbReference type="PROSITE" id="PS51518"/>
    </source>
</evidence>
<dbReference type="Gene3D" id="2.30.30.140">
    <property type="match status" value="1"/>
</dbReference>
<evidence type="ECO:0000256" key="2">
    <source>
        <dbReference type="ARBA" id="ARBA00023015"/>
    </source>
</evidence>
<dbReference type="EMBL" id="LCWF01000067">
    <property type="protein sequence ID" value="KKY23439.1"/>
    <property type="molecule type" value="Genomic_DNA"/>
</dbReference>
<evidence type="ECO:0000256" key="1">
    <source>
        <dbReference type="ARBA" id="ARBA00004123"/>
    </source>
</evidence>
<comment type="caution">
    <text evidence="8">The sequence shown here is derived from an EMBL/GenBank/DDBJ whole genome shotgun (WGS) entry which is preliminary data.</text>
</comment>
<dbReference type="FunFam" id="2.30.30.140:FF:000055">
    <property type="entry name" value="SAGA complex component"/>
    <property type="match status" value="1"/>
</dbReference>
<evidence type="ECO:0000256" key="3">
    <source>
        <dbReference type="ARBA" id="ARBA00023163"/>
    </source>
</evidence>
<keyword evidence="2" id="KW-0805">Transcription regulation</keyword>
<dbReference type="InterPro" id="IPR047288">
    <property type="entry name" value="Tudor_SGF29_rpt1"/>
</dbReference>
<dbReference type="InterPro" id="IPR002999">
    <property type="entry name" value="Tudor"/>
</dbReference>
<keyword evidence="9" id="KW-1185">Reference proteome</keyword>
<feature type="domain" description="Tudor" evidence="6">
    <location>
        <begin position="224"/>
        <end position="280"/>
    </location>
</feature>
<accession>A0A0G2EM99</accession>
<dbReference type="Proteomes" id="UP000053317">
    <property type="component" value="Unassembled WGS sequence"/>
</dbReference>
<evidence type="ECO:0000256" key="4">
    <source>
        <dbReference type="ARBA" id="ARBA00023242"/>
    </source>
</evidence>
<dbReference type="InterPro" id="IPR037802">
    <property type="entry name" value="SGF29"/>
</dbReference>
<reference evidence="8 9" key="1">
    <citation type="submission" date="2015-05" db="EMBL/GenBank/DDBJ databases">
        <title>Distinctive expansion of gene families associated with plant cell wall degradation and secondary metabolism in the genomes of grapevine trunk pathogens.</title>
        <authorList>
            <person name="Lawrence D.P."/>
            <person name="Travadon R."/>
            <person name="Rolshausen P.E."/>
            <person name="Baumgartner K."/>
        </authorList>
    </citation>
    <scope>NUCLEOTIDE SEQUENCE [LARGE SCALE GENOMIC DNA]</scope>
    <source>
        <strain evidence="8">UCRPC4</strain>
    </source>
</reference>
<evidence type="ECO:0000313" key="8">
    <source>
        <dbReference type="EMBL" id="KKY23439.1"/>
    </source>
</evidence>
<evidence type="ECO:0000259" key="6">
    <source>
        <dbReference type="PROSITE" id="PS50304"/>
    </source>
</evidence>
<name>A0A0G2EM99_PHACM</name>
<dbReference type="Pfam" id="PF07039">
    <property type="entry name" value="SGF29_Tudor"/>
    <property type="match status" value="1"/>
</dbReference>
<keyword evidence="3" id="KW-0804">Transcription</keyword>
<dbReference type="CDD" id="cd20394">
    <property type="entry name" value="Tudor_SGF29_rpt2"/>
    <property type="match status" value="1"/>
</dbReference>
<evidence type="ECO:0000256" key="5">
    <source>
        <dbReference type="SAM" id="MobiDB-lite"/>
    </source>
</evidence>
<evidence type="ECO:0000313" key="9">
    <source>
        <dbReference type="Proteomes" id="UP000053317"/>
    </source>
</evidence>
<dbReference type="OrthoDB" id="10265994at2759"/>
<sequence>MAYKFNIETVADISQLDDLYRKNLKAAEEESEIYQRNELVTKVELLKALRSSEESQARNAPTASSKARNIKRTTTMATSIDLEPTESPASPSETVISDKLKRVKSGPGQRSASVGSQMARSTMDGISVKIEEGADGLNRGTNAEKAGQLVVGAEVMFKHNKKQNGQQEGEGIQCVIKHTSGDGQKKRITYDVQDIDEDQVERKTYKTTAAYLIPIPLAGAPTPTFGIGKQVLARYPDTTTFYRAEVMSIQKDTYRLKFEGEEDDKEMEVDRRLVLDIGGK</sequence>
<feature type="region of interest" description="Disordered" evidence="5">
    <location>
        <begin position="51"/>
        <end position="95"/>
    </location>
</feature>
<dbReference type="GO" id="GO:0000124">
    <property type="term" value="C:SAGA complex"/>
    <property type="evidence" value="ECO:0007669"/>
    <property type="project" value="InterPro"/>
</dbReference>
<proteinExistence type="predicted"/>
<keyword evidence="4" id="KW-0539">Nucleus</keyword>
<dbReference type="PANTHER" id="PTHR21539:SF0">
    <property type="entry name" value="SAGA-ASSOCIATED FACTOR 29"/>
    <property type="match status" value="1"/>
</dbReference>
<feature type="domain" description="SGF29 C-terminal" evidence="7">
    <location>
        <begin position="145"/>
        <end position="280"/>
    </location>
</feature>
<dbReference type="GO" id="GO:0005634">
    <property type="term" value="C:nucleus"/>
    <property type="evidence" value="ECO:0007669"/>
    <property type="project" value="UniProtKB-SubCell"/>
</dbReference>
<dbReference type="PROSITE" id="PS51518">
    <property type="entry name" value="SGF29_C"/>
    <property type="match status" value="1"/>
</dbReference>
<feature type="compositionally biased region" description="Polar residues" evidence="5">
    <location>
        <begin position="57"/>
        <end position="78"/>
    </location>
</feature>
<dbReference type="InterPro" id="IPR047287">
    <property type="entry name" value="Tudor_SGF29_rpt2"/>
</dbReference>
<dbReference type="AlphaFoldDB" id="A0A0G2EM99"/>
<protein>
    <submittedName>
        <fullName evidence="8">Putative saga complex component</fullName>
    </submittedName>
</protein>
<comment type="subcellular location">
    <subcellularLocation>
        <location evidence="1">Nucleus</location>
    </subcellularLocation>
</comment>
<gene>
    <name evidence="8" type="ORF">UCRPC4_g02887</name>
</gene>
<dbReference type="PROSITE" id="PS50304">
    <property type="entry name" value="TUDOR"/>
    <property type="match status" value="1"/>
</dbReference>
<reference evidence="8 9" key="2">
    <citation type="submission" date="2015-05" db="EMBL/GenBank/DDBJ databases">
        <authorList>
            <person name="Morales-Cruz A."/>
            <person name="Amrine K.C."/>
            <person name="Cantu D."/>
        </authorList>
    </citation>
    <scope>NUCLEOTIDE SEQUENCE [LARGE SCALE GENOMIC DNA]</scope>
    <source>
        <strain evidence="8">UCRPC4</strain>
    </source>
</reference>
<dbReference type="CDD" id="cd20393">
    <property type="entry name" value="Tudor_SGF29_rpt1"/>
    <property type="match status" value="1"/>
</dbReference>
<dbReference type="PANTHER" id="PTHR21539">
    <property type="entry name" value="SAGA-ASSOCIATED FACTOR 29"/>
    <property type="match status" value="1"/>
</dbReference>
<dbReference type="InterPro" id="IPR010750">
    <property type="entry name" value="SGF29_tudor-like_dom"/>
</dbReference>
<organism evidence="8 9">
    <name type="scientific">Phaeomoniella chlamydospora</name>
    <name type="common">Phaeoacremonium chlamydosporum</name>
    <dbReference type="NCBI Taxonomy" id="158046"/>
    <lineage>
        <taxon>Eukaryota</taxon>
        <taxon>Fungi</taxon>
        <taxon>Dikarya</taxon>
        <taxon>Ascomycota</taxon>
        <taxon>Pezizomycotina</taxon>
        <taxon>Eurotiomycetes</taxon>
        <taxon>Chaetothyriomycetidae</taxon>
        <taxon>Phaeomoniellales</taxon>
        <taxon>Phaeomoniellaceae</taxon>
        <taxon>Phaeomoniella</taxon>
    </lineage>
</organism>